<feature type="domain" description="Fe/B12 periplasmic-binding" evidence="2">
    <location>
        <begin position="107"/>
        <end position="375"/>
    </location>
</feature>
<proteinExistence type="predicted"/>
<dbReference type="AlphaFoldDB" id="A0A379E335"/>
<evidence type="ECO:0000313" key="3">
    <source>
        <dbReference type="EMBL" id="SUB87106.1"/>
    </source>
</evidence>
<protein>
    <submittedName>
        <fullName evidence="3">ABC-type enterochelin transport system, periplasmic component</fullName>
    </submittedName>
</protein>
<evidence type="ECO:0000259" key="2">
    <source>
        <dbReference type="PROSITE" id="PS50983"/>
    </source>
</evidence>
<dbReference type="SUPFAM" id="SSF53807">
    <property type="entry name" value="Helical backbone' metal receptor"/>
    <property type="match status" value="1"/>
</dbReference>
<dbReference type="PROSITE" id="PS50983">
    <property type="entry name" value="FE_B12_PBP"/>
    <property type="match status" value="1"/>
</dbReference>
<dbReference type="Proteomes" id="UP000255469">
    <property type="component" value="Unassembled WGS sequence"/>
</dbReference>
<dbReference type="EMBL" id="UGTM01000001">
    <property type="protein sequence ID" value="SUB87106.1"/>
    <property type="molecule type" value="Genomic_DNA"/>
</dbReference>
<sequence>MNGSFFVNLHIIFSVMRQLSVFILGLLLFVSCGSRRKETIWKNGPGTRTELRYARNITIERANGYTVVRLINPWKQNAILHTYYLVDRDSRVDIPDDGTIVTVPLRRSVVFTTAHASLLEMLHAQKAIAGVADLKYMVIPDIQKRTRLKDGIADCGNAMQPDVERVIDLHADAILLSPFENSGGYGRLEETGIPIIECADYMERSALGRAEWMKFYGLLYGKKREADSLFSVVEQNYMALSKKARKSKAARSILPDRKVGAVWYLPGGESSVALLYKDAHGLYAYAKDEHSGSLSMPFETILDKFGQSDFWVLCYNGNFNRRKLLAEYQGYARLKPYQTKEIYGCKVDSTPYFEEVSWRPDWLLSDLIQLFHPDLHIAPMRYYKKLRD</sequence>
<reference evidence="3 4" key="1">
    <citation type="submission" date="2018-06" db="EMBL/GenBank/DDBJ databases">
        <authorList>
            <consortium name="Pathogen Informatics"/>
            <person name="Doyle S."/>
        </authorList>
    </citation>
    <scope>NUCLEOTIDE SEQUENCE [LARGE SCALE GENOMIC DNA]</scope>
    <source>
        <strain evidence="3 4">NCTC13067</strain>
    </source>
</reference>
<feature type="transmembrane region" description="Helical" evidence="1">
    <location>
        <begin position="6"/>
        <end position="30"/>
    </location>
</feature>
<keyword evidence="1" id="KW-1133">Transmembrane helix</keyword>
<keyword evidence="1" id="KW-0812">Transmembrane</keyword>
<organism evidence="3 4">
    <name type="scientific">Prevotella denticola</name>
    <dbReference type="NCBI Taxonomy" id="28129"/>
    <lineage>
        <taxon>Bacteria</taxon>
        <taxon>Pseudomonadati</taxon>
        <taxon>Bacteroidota</taxon>
        <taxon>Bacteroidia</taxon>
        <taxon>Bacteroidales</taxon>
        <taxon>Prevotellaceae</taxon>
        <taxon>Prevotella</taxon>
    </lineage>
</organism>
<name>A0A379E335_9BACT</name>
<keyword evidence="1" id="KW-0472">Membrane</keyword>
<evidence type="ECO:0000256" key="1">
    <source>
        <dbReference type="SAM" id="Phobius"/>
    </source>
</evidence>
<evidence type="ECO:0000313" key="4">
    <source>
        <dbReference type="Proteomes" id="UP000255469"/>
    </source>
</evidence>
<accession>A0A379E335</accession>
<dbReference type="Gene3D" id="3.40.50.1980">
    <property type="entry name" value="Nitrogenase molybdenum iron protein domain"/>
    <property type="match status" value="2"/>
</dbReference>
<dbReference type="InterPro" id="IPR002491">
    <property type="entry name" value="ABC_transptr_periplasmic_BD"/>
</dbReference>
<dbReference type="InterPro" id="IPR050902">
    <property type="entry name" value="ABC_Transporter_SBP"/>
</dbReference>
<gene>
    <name evidence="3" type="ORF">NCTC13067_00771</name>
</gene>
<dbReference type="PANTHER" id="PTHR30535:SF34">
    <property type="entry name" value="MOLYBDATE-BINDING PROTEIN MOLA"/>
    <property type="match status" value="1"/>
</dbReference>
<dbReference type="Pfam" id="PF01497">
    <property type="entry name" value="Peripla_BP_2"/>
    <property type="match status" value="1"/>
</dbReference>
<dbReference type="PANTHER" id="PTHR30535">
    <property type="entry name" value="VITAMIN B12-BINDING PROTEIN"/>
    <property type="match status" value="1"/>
</dbReference>
<dbReference type="GO" id="GO:0071281">
    <property type="term" value="P:cellular response to iron ion"/>
    <property type="evidence" value="ECO:0007669"/>
    <property type="project" value="TreeGrafter"/>
</dbReference>